<dbReference type="Gene3D" id="3.10.20.70">
    <property type="entry name" value="Glutamine synthetase, N-terminal domain"/>
    <property type="match status" value="1"/>
</dbReference>
<evidence type="ECO:0000259" key="7">
    <source>
        <dbReference type="PROSITE" id="PS51986"/>
    </source>
</evidence>
<evidence type="ECO:0000259" key="8">
    <source>
        <dbReference type="PROSITE" id="PS51987"/>
    </source>
</evidence>
<feature type="domain" description="GS catalytic" evidence="8">
    <location>
        <begin position="106"/>
        <end position="389"/>
    </location>
</feature>
<keyword evidence="4" id="KW-0067">ATP-binding</keyword>
<keyword evidence="10" id="KW-1185">Reference proteome</keyword>
<comment type="similarity">
    <text evidence="1 5 6">Belongs to the glutamine synthetase family.</text>
</comment>
<dbReference type="Proteomes" id="UP000539953">
    <property type="component" value="Unassembled WGS sequence"/>
</dbReference>
<sequence length="389" mass="44163">MYSEQDVFDFIEEEDVRFIRLSYFDVFGHQKNVSIQPSVMERAFKEGILIDGSAIAGFEPIEKSDLFLRPDPNTLAILPWRSFDGSVIRLYCDIYDADGNLYQNNTRYLLKQVIDEARHLQVPIQIRSEFEFYLFQLDENGEPTKKPLDHAGYMDIAPEDMGEDIRRQICGYLSEMGVEPMASHHEEGPGQNEIDFQFNEPLASADSCATFRWVVKATAQSMGLYADFSPKPIPDAPGSGTHIHIQVDPLEPFLAGILDHIRELTLFLNPTAASYDRLGEHKAPKYVTWDYANRSQLVRIPAGSRQIELRSPDGYANSYLAYTLLIYAGLDGVRRGLELMPNCDENLCGRLMTCEELPASFKAAKEIAAKSEWIRHYVPAGILEAYLER</sequence>
<proteinExistence type="inferred from homology"/>
<dbReference type="GO" id="GO:0005524">
    <property type="term" value="F:ATP binding"/>
    <property type="evidence" value="ECO:0007669"/>
    <property type="project" value="UniProtKB-KW"/>
</dbReference>
<feature type="domain" description="GS beta-grasp" evidence="7">
    <location>
        <begin position="14"/>
        <end position="99"/>
    </location>
</feature>
<dbReference type="SUPFAM" id="SSF54368">
    <property type="entry name" value="Glutamine synthetase, N-terminal domain"/>
    <property type="match status" value="1"/>
</dbReference>
<dbReference type="PANTHER" id="PTHR43785">
    <property type="entry name" value="GAMMA-GLUTAMYLPUTRESCINE SYNTHETASE"/>
    <property type="match status" value="1"/>
</dbReference>
<dbReference type="RefSeq" id="WP_221248063.1">
    <property type="nucleotide sequence ID" value="NZ_JACHHK010000004.1"/>
</dbReference>
<dbReference type="Pfam" id="PF03951">
    <property type="entry name" value="Gln-synt_N"/>
    <property type="match status" value="1"/>
</dbReference>
<dbReference type="Gene3D" id="3.30.590.10">
    <property type="entry name" value="Glutamine synthetase/guanido kinase, catalytic domain"/>
    <property type="match status" value="1"/>
</dbReference>
<dbReference type="SUPFAM" id="SSF55931">
    <property type="entry name" value="Glutamine synthetase/guanido kinase"/>
    <property type="match status" value="1"/>
</dbReference>
<evidence type="ECO:0000313" key="10">
    <source>
        <dbReference type="Proteomes" id="UP000539953"/>
    </source>
</evidence>
<dbReference type="Pfam" id="PF00120">
    <property type="entry name" value="Gln-synt_C"/>
    <property type="match status" value="1"/>
</dbReference>
<protein>
    <submittedName>
        <fullName evidence="9">Glutamine synthetase</fullName>
        <ecNumber evidence="9">6.3.1.2</ecNumber>
    </submittedName>
</protein>
<dbReference type="InterPro" id="IPR036651">
    <property type="entry name" value="Gln_synt_N_sf"/>
</dbReference>
<accession>A0A7W8FWI5</accession>
<evidence type="ECO:0000256" key="4">
    <source>
        <dbReference type="ARBA" id="ARBA00022840"/>
    </source>
</evidence>
<dbReference type="GO" id="GO:0006542">
    <property type="term" value="P:glutamine biosynthetic process"/>
    <property type="evidence" value="ECO:0007669"/>
    <property type="project" value="InterPro"/>
</dbReference>
<dbReference type="PROSITE" id="PS51987">
    <property type="entry name" value="GS_CATALYTIC"/>
    <property type="match status" value="1"/>
</dbReference>
<dbReference type="InterPro" id="IPR008147">
    <property type="entry name" value="Gln_synt_N"/>
</dbReference>
<dbReference type="AlphaFoldDB" id="A0A7W8FWI5"/>
<evidence type="ECO:0000256" key="1">
    <source>
        <dbReference type="ARBA" id="ARBA00009897"/>
    </source>
</evidence>
<evidence type="ECO:0000313" key="9">
    <source>
        <dbReference type="EMBL" id="MBB5183311.1"/>
    </source>
</evidence>
<dbReference type="EMBL" id="JACHHK010000004">
    <property type="protein sequence ID" value="MBB5183311.1"/>
    <property type="molecule type" value="Genomic_DNA"/>
</dbReference>
<evidence type="ECO:0000256" key="5">
    <source>
        <dbReference type="PROSITE-ProRule" id="PRU01330"/>
    </source>
</evidence>
<dbReference type="GO" id="GO:0004356">
    <property type="term" value="F:glutamine synthetase activity"/>
    <property type="evidence" value="ECO:0007669"/>
    <property type="project" value="UniProtKB-EC"/>
</dbReference>
<dbReference type="SMART" id="SM01230">
    <property type="entry name" value="Gln-synt_C"/>
    <property type="match status" value="1"/>
</dbReference>
<dbReference type="PROSITE" id="PS51986">
    <property type="entry name" value="GS_BETA_GRASP"/>
    <property type="match status" value="1"/>
</dbReference>
<gene>
    <name evidence="9" type="ORF">HNQ47_001332</name>
</gene>
<evidence type="ECO:0000256" key="3">
    <source>
        <dbReference type="ARBA" id="ARBA00022741"/>
    </source>
</evidence>
<organism evidence="9 10">
    <name type="scientific">Catenisphaera adipataccumulans</name>
    <dbReference type="NCBI Taxonomy" id="700500"/>
    <lineage>
        <taxon>Bacteria</taxon>
        <taxon>Bacillati</taxon>
        <taxon>Bacillota</taxon>
        <taxon>Erysipelotrichia</taxon>
        <taxon>Erysipelotrichales</taxon>
        <taxon>Erysipelotrichaceae</taxon>
        <taxon>Catenisphaera</taxon>
    </lineage>
</organism>
<comment type="caution">
    <text evidence="9">The sequence shown here is derived from an EMBL/GenBank/DDBJ whole genome shotgun (WGS) entry which is preliminary data.</text>
</comment>
<keyword evidence="3" id="KW-0547">Nucleotide-binding</keyword>
<reference evidence="9 10" key="1">
    <citation type="submission" date="2020-08" db="EMBL/GenBank/DDBJ databases">
        <title>Genomic Encyclopedia of Type Strains, Phase IV (KMG-IV): sequencing the most valuable type-strain genomes for metagenomic binning, comparative biology and taxonomic classification.</title>
        <authorList>
            <person name="Goeker M."/>
        </authorList>
    </citation>
    <scope>NUCLEOTIDE SEQUENCE [LARGE SCALE GENOMIC DNA]</scope>
    <source>
        <strain evidence="9 10">DSM 25799</strain>
    </source>
</reference>
<evidence type="ECO:0000256" key="2">
    <source>
        <dbReference type="ARBA" id="ARBA00022598"/>
    </source>
</evidence>
<dbReference type="EC" id="6.3.1.2" evidence="9"/>
<dbReference type="PANTHER" id="PTHR43785:SF12">
    <property type="entry name" value="TYPE-1 GLUTAMINE SYNTHETASE 2"/>
    <property type="match status" value="1"/>
</dbReference>
<dbReference type="InterPro" id="IPR008146">
    <property type="entry name" value="Gln_synth_cat_dom"/>
</dbReference>
<dbReference type="InterPro" id="IPR014746">
    <property type="entry name" value="Gln_synth/guanido_kin_cat_dom"/>
</dbReference>
<evidence type="ECO:0000256" key="6">
    <source>
        <dbReference type="RuleBase" id="RU000384"/>
    </source>
</evidence>
<name>A0A7W8FWI5_9FIRM</name>
<keyword evidence="2 9" id="KW-0436">Ligase</keyword>